<dbReference type="EMBL" id="JANPWB010000004">
    <property type="protein sequence ID" value="KAJ1191286.1"/>
    <property type="molecule type" value="Genomic_DNA"/>
</dbReference>
<proteinExistence type="predicted"/>
<dbReference type="AlphaFoldDB" id="A0AAV7URS3"/>
<evidence type="ECO:0000256" key="1">
    <source>
        <dbReference type="SAM" id="MobiDB-lite"/>
    </source>
</evidence>
<sequence>MVDVRTTMGTSLAKNTMKTEQPLITIPSSNGDDIISELSHRKQQLIETPKNMGITGNKGIDYQPQRTNSEGNNKDRNMQFSGTNDYALKVQSIIGEDMMCRLPDYEEEGSRKLEKGVGKGEVQGKGKTRTLT</sequence>
<evidence type="ECO:0000313" key="2">
    <source>
        <dbReference type="EMBL" id="KAJ1191286.1"/>
    </source>
</evidence>
<feature type="region of interest" description="Disordered" evidence="1">
    <location>
        <begin position="47"/>
        <end position="81"/>
    </location>
</feature>
<reference evidence="2" key="1">
    <citation type="journal article" date="2022" name="bioRxiv">
        <title>Sequencing and chromosome-scale assembly of the giantPleurodeles waltlgenome.</title>
        <authorList>
            <person name="Brown T."/>
            <person name="Elewa A."/>
            <person name="Iarovenko S."/>
            <person name="Subramanian E."/>
            <person name="Araus A.J."/>
            <person name="Petzold A."/>
            <person name="Susuki M."/>
            <person name="Suzuki K.-i.T."/>
            <person name="Hayashi T."/>
            <person name="Toyoda A."/>
            <person name="Oliveira C."/>
            <person name="Osipova E."/>
            <person name="Leigh N.D."/>
            <person name="Simon A."/>
            <person name="Yun M.H."/>
        </authorList>
    </citation>
    <scope>NUCLEOTIDE SEQUENCE</scope>
    <source>
        <strain evidence="2">20211129_DDA</strain>
        <tissue evidence="2">Liver</tissue>
    </source>
</reference>
<feature type="compositionally biased region" description="Basic and acidic residues" evidence="1">
    <location>
        <begin position="108"/>
        <end position="124"/>
    </location>
</feature>
<feature type="region of interest" description="Disordered" evidence="1">
    <location>
        <begin position="107"/>
        <end position="132"/>
    </location>
</feature>
<gene>
    <name evidence="2" type="ORF">NDU88_000602</name>
</gene>
<keyword evidence="3" id="KW-1185">Reference proteome</keyword>
<dbReference type="Proteomes" id="UP001066276">
    <property type="component" value="Chromosome 2_2"/>
</dbReference>
<comment type="caution">
    <text evidence="2">The sequence shown here is derived from an EMBL/GenBank/DDBJ whole genome shotgun (WGS) entry which is preliminary data.</text>
</comment>
<name>A0AAV7URS3_PLEWA</name>
<protein>
    <submittedName>
        <fullName evidence="2">Uncharacterized protein</fullName>
    </submittedName>
</protein>
<organism evidence="2 3">
    <name type="scientific">Pleurodeles waltl</name>
    <name type="common">Iberian ribbed newt</name>
    <dbReference type="NCBI Taxonomy" id="8319"/>
    <lineage>
        <taxon>Eukaryota</taxon>
        <taxon>Metazoa</taxon>
        <taxon>Chordata</taxon>
        <taxon>Craniata</taxon>
        <taxon>Vertebrata</taxon>
        <taxon>Euteleostomi</taxon>
        <taxon>Amphibia</taxon>
        <taxon>Batrachia</taxon>
        <taxon>Caudata</taxon>
        <taxon>Salamandroidea</taxon>
        <taxon>Salamandridae</taxon>
        <taxon>Pleurodelinae</taxon>
        <taxon>Pleurodeles</taxon>
    </lineage>
</organism>
<evidence type="ECO:0000313" key="3">
    <source>
        <dbReference type="Proteomes" id="UP001066276"/>
    </source>
</evidence>
<accession>A0AAV7URS3</accession>